<feature type="transmembrane region" description="Helical" evidence="6">
    <location>
        <begin position="70"/>
        <end position="90"/>
    </location>
</feature>
<evidence type="ECO:0000256" key="5">
    <source>
        <dbReference type="ARBA" id="ARBA00023136"/>
    </source>
</evidence>
<evidence type="ECO:0000256" key="1">
    <source>
        <dbReference type="ARBA" id="ARBA00004651"/>
    </source>
</evidence>
<evidence type="ECO:0000313" key="7">
    <source>
        <dbReference type="EMBL" id="MFC4335471.1"/>
    </source>
</evidence>
<accession>A0ABV8TYN2</accession>
<dbReference type="Proteomes" id="UP001595823">
    <property type="component" value="Unassembled WGS sequence"/>
</dbReference>
<evidence type="ECO:0000256" key="3">
    <source>
        <dbReference type="ARBA" id="ARBA00022692"/>
    </source>
</evidence>
<dbReference type="EMBL" id="JBHSDK010000013">
    <property type="protein sequence ID" value="MFC4335471.1"/>
    <property type="molecule type" value="Genomic_DNA"/>
</dbReference>
<dbReference type="RefSeq" id="WP_380620507.1">
    <property type="nucleotide sequence ID" value="NZ_JBHSDK010000013.1"/>
</dbReference>
<keyword evidence="8" id="KW-1185">Reference proteome</keyword>
<evidence type="ECO:0000256" key="6">
    <source>
        <dbReference type="SAM" id="Phobius"/>
    </source>
</evidence>
<evidence type="ECO:0000256" key="2">
    <source>
        <dbReference type="ARBA" id="ARBA00022475"/>
    </source>
</evidence>
<dbReference type="PIRSF" id="PIRSF006324">
    <property type="entry name" value="LeuE"/>
    <property type="match status" value="1"/>
</dbReference>
<gene>
    <name evidence="7" type="ORF">ACFPET_09700</name>
</gene>
<sequence length="207" mass="21529">MATALVSFALVAGLITIMPGVDTALVLRSAVSKGSRFAFSAALGIQVGCLVWGAAAAVGASALLAASQTAYRAMTFAGAAYLVFLGAKFIKQSFSRELGDADAPPLAESSWRAFGTGLLTNILNPKIGVFYLAAIPQFIPDGTNPLAMGLLLALVHDVIGILWLGLIILATAFAAKWMRAPKVRRVTDRVTGVALIGFGAKLALDHR</sequence>
<organism evidence="7 8">
    <name type="scientific">Salininema proteolyticum</name>
    <dbReference type="NCBI Taxonomy" id="1607685"/>
    <lineage>
        <taxon>Bacteria</taxon>
        <taxon>Bacillati</taxon>
        <taxon>Actinomycetota</taxon>
        <taxon>Actinomycetes</taxon>
        <taxon>Glycomycetales</taxon>
        <taxon>Glycomycetaceae</taxon>
        <taxon>Salininema</taxon>
    </lineage>
</organism>
<feature type="transmembrane region" description="Helical" evidence="6">
    <location>
        <begin position="39"/>
        <end position="64"/>
    </location>
</feature>
<keyword evidence="4 6" id="KW-1133">Transmembrane helix</keyword>
<evidence type="ECO:0000313" key="8">
    <source>
        <dbReference type="Proteomes" id="UP001595823"/>
    </source>
</evidence>
<keyword evidence="5 6" id="KW-0472">Membrane</keyword>
<dbReference type="Pfam" id="PF01810">
    <property type="entry name" value="LysE"/>
    <property type="match status" value="1"/>
</dbReference>
<dbReference type="PANTHER" id="PTHR30086:SF20">
    <property type="entry name" value="ARGININE EXPORTER PROTEIN ARGO-RELATED"/>
    <property type="match status" value="1"/>
</dbReference>
<reference evidence="8" key="1">
    <citation type="journal article" date="2019" name="Int. J. Syst. Evol. Microbiol.">
        <title>The Global Catalogue of Microorganisms (GCM) 10K type strain sequencing project: providing services to taxonomists for standard genome sequencing and annotation.</title>
        <authorList>
            <consortium name="The Broad Institute Genomics Platform"/>
            <consortium name="The Broad Institute Genome Sequencing Center for Infectious Disease"/>
            <person name="Wu L."/>
            <person name="Ma J."/>
        </authorList>
    </citation>
    <scope>NUCLEOTIDE SEQUENCE [LARGE SCALE GENOMIC DNA]</scope>
    <source>
        <strain evidence="8">IBRC-M 10908</strain>
    </source>
</reference>
<name>A0ABV8TYN2_9ACTN</name>
<comment type="subcellular location">
    <subcellularLocation>
        <location evidence="1">Cell membrane</location>
        <topology evidence="1">Multi-pass membrane protein</topology>
    </subcellularLocation>
</comment>
<dbReference type="PANTHER" id="PTHR30086">
    <property type="entry name" value="ARGININE EXPORTER PROTEIN ARGO"/>
    <property type="match status" value="1"/>
</dbReference>
<comment type="caution">
    <text evidence="7">The sequence shown here is derived from an EMBL/GenBank/DDBJ whole genome shotgun (WGS) entry which is preliminary data.</text>
</comment>
<dbReference type="InterPro" id="IPR001123">
    <property type="entry name" value="LeuE-type"/>
</dbReference>
<keyword evidence="3 6" id="KW-0812">Transmembrane</keyword>
<proteinExistence type="predicted"/>
<feature type="transmembrane region" description="Helical" evidence="6">
    <location>
        <begin position="6"/>
        <end position="27"/>
    </location>
</feature>
<keyword evidence="2" id="KW-1003">Cell membrane</keyword>
<protein>
    <submittedName>
        <fullName evidence="7">LysE family translocator</fullName>
    </submittedName>
</protein>
<feature type="transmembrane region" description="Helical" evidence="6">
    <location>
        <begin position="146"/>
        <end position="175"/>
    </location>
</feature>
<evidence type="ECO:0000256" key="4">
    <source>
        <dbReference type="ARBA" id="ARBA00022989"/>
    </source>
</evidence>